<dbReference type="GO" id="GO:0016853">
    <property type="term" value="F:isomerase activity"/>
    <property type="evidence" value="ECO:0007669"/>
    <property type="project" value="UniProtKB-KW"/>
</dbReference>
<accession>A0A809RGP7</accession>
<sequence>MSKIPIALQLYSVRDECQEDFLDVIRKVGEMGYQGVEFAGFHGRTAGEVRSALDAAGLACAGSHTGIAALADESFDATLDYLAEVGCPYVIVPGIPEEMRSTPHACADTARRFSDLCARIEERGMRAGYHCHYGDMVQLSDGRTAWYILGSMTPRSFVLQYDTANGMSAGSDPVQPIRDWPGRGETIHLKEWAGRHGAAPIGEGDVPWTEVFAACEQLGGTVWYIVEHEGESNLPSLEAAQRCLSNLRAMGK</sequence>
<reference evidence="2" key="1">
    <citation type="journal article" name="DNA Res.">
        <title>The physiological potential of anammox bacteria as revealed by their core genome structure.</title>
        <authorList>
            <person name="Okubo T."/>
            <person name="Toyoda A."/>
            <person name="Fukuhara K."/>
            <person name="Uchiyama I."/>
            <person name="Harigaya Y."/>
            <person name="Kuroiwa M."/>
            <person name="Suzuki T."/>
            <person name="Murakami Y."/>
            <person name="Suwa Y."/>
            <person name="Takami H."/>
        </authorList>
    </citation>
    <scope>NUCLEOTIDE SEQUENCE</scope>
    <source>
        <strain evidence="2">317325-2</strain>
    </source>
</reference>
<organism evidence="2 3">
    <name type="scientific">Candidatus Nitrosymbiomonas proteolyticus</name>
    <dbReference type="NCBI Taxonomy" id="2608984"/>
    <lineage>
        <taxon>Bacteria</taxon>
        <taxon>Bacillati</taxon>
        <taxon>Armatimonadota</taxon>
        <taxon>Armatimonadota incertae sedis</taxon>
        <taxon>Candidatus Nitrosymbiomonas</taxon>
    </lineage>
</organism>
<dbReference type="KEGG" id="npy:NPRO_12500"/>
<dbReference type="Gene3D" id="3.20.20.150">
    <property type="entry name" value="Divalent-metal-dependent TIM barrel enzymes"/>
    <property type="match status" value="1"/>
</dbReference>
<gene>
    <name evidence="2" type="ORF">NPRO_12500</name>
</gene>
<keyword evidence="2" id="KW-0413">Isomerase</keyword>
<protein>
    <submittedName>
        <fullName evidence="2">Sugar phosphate isomerase/epimerase</fullName>
    </submittedName>
</protein>
<dbReference type="InterPro" id="IPR013022">
    <property type="entry name" value="Xyl_isomerase-like_TIM-brl"/>
</dbReference>
<dbReference type="Proteomes" id="UP000662873">
    <property type="component" value="Chromosome"/>
</dbReference>
<dbReference type="PANTHER" id="PTHR12110:SF41">
    <property type="entry name" value="INOSOSE DEHYDRATASE"/>
    <property type="match status" value="1"/>
</dbReference>
<dbReference type="InterPro" id="IPR036237">
    <property type="entry name" value="Xyl_isomerase-like_sf"/>
</dbReference>
<proteinExistence type="predicted"/>
<feature type="domain" description="Xylose isomerase-like TIM barrel" evidence="1">
    <location>
        <begin position="26"/>
        <end position="242"/>
    </location>
</feature>
<dbReference type="SUPFAM" id="SSF51658">
    <property type="entry name" value="Xylose isomerase-like"/>
    <property type="match status" value="1"/>
</dbReference>
<dbReference type="PANTHER" id="PTHR12110">
    <property type="entry name" value="HYDROXYPYRUVATE ISOMERASE"/>
    <property type="match status" value="1"/>
</dbReference>
<dbReference type="Pfam" id="PF01261">
    <property type="entry name" value="AP_endonuc_2"/>
    <property type="match status" value="1"/>
</dbReference>
<evidence type="ECO:0000313" key="2">
    <source>
        <dbReference type="EMBL" id="BBO23655.1"/>
    </source>
</evidence>
<dbReference type="InterPro" id="IPR050312">
    <property type="entry name" value="IolE/XylAMocC-like"/>
</dbReference>
<name>A0A809RGP7_9BACT</name>
<evidence type="ECO:0000259" key="1">
    <source>
        <dbReference type="Pfam" id="PF01261"/>
    </source>
</evidence>
<dbReference type="AlphaFoldDB" id="A0A809RGP7"/>
<evidence type="ECO:0000313" key="3">
    <source>
        <dbReference type="Proteomes" id="UP000662873"/>
    </source>
</evidence>
<dbReference type="EMBL" id="AP021858">
    <property type="protein sequence ID" value="BBO23655.1"/>
    <property type="molecule type" value="Genomic_DNA"/>
</dbReference>